<dbReference type="SUPFAM" id="SSF57716">
    <property type="entry name" value="Glucocorticoid receptor-like (DNA-binding domain)"/>
    <property type="match status" value="1"/>
</dbReference>
<evidence type="ECO:0000256" key="1">
    <source>
        <dbReference type="ARBA" id="ARBA00004123"/>
    </source>
</evidence>
<feature type="domain" description="C2H2-type" evidence="13">
    <location>
        <begin position="424"/>
        <end position="451"/>
    </location>
</feature>
<keyword evidence="7 11" id="KW-0238">DNA-binding</keyword>
<keyword evidence="4 10" id="KW-0863">Zinc-finger</keyword>
<evidence type="ECO:0000259" key="13">
    <source>
        <dbReference type="PROSITE" id="PS50157"/>
    </source>
</evidence>
<evidence type="ECO:0000313" key="15">
    <source>
        <dbReference type="Proteomes" id="UP000694941"/>
    </source>
</evidence>
<evidence type="ECO:0000259" key="14">
    <source>
        <dbReference type="PROSITE" id="PS50950"/>
    </source>
</evidence>
<dbReference type="InterPro" id="IPR036236">
    <property type="entry name" value="Znf_C2H2_sf"/>
</dbReference>
<dbReference type="RefSeq" id="XP_022241147.1">
    <property type="nucleotide sequence ID" value="XM_022385439.1"/>
</dbReference>
<keyword evidence="6" id="KW-0805">Transcription regulation</keyword>
<feature type="domain" description="C2H2-type" evidence="13">
    <location>
        <begin position="368"/>
        <end position="395"/>
    </location>
</feature>
<dbReference type="PANTHER" id="PTHR24394">
    <property type="entry name" value="ZINC FINGER PROTEIN"/>
    <property type="match status" value="1"/>
</dbReference>
<keyword evidence="3" id="KW-0677">Repeat</keyword>
<dbReference type="SMART" id="SM00980">
    <property type="entry name" value="THAP"/>
    <property type="match status" value="1"/>
</dbReference>
<dbReference type="InterPro" id="IPR013087">
    <property type="entry name" value="Znf_C2H2_type"/>
</dbReference>
<dbReference type="PROSITE" id="PS50950">
    <property type="entry name" value="ZF_THAP"/>
    <property type="match status" value="1"/>
</dbReference>
<feature type="region of interest" description="Disordered" evidence="12">
    <location>
        <begin position="15"/>
        <end position="35"/>
    </location>
</feature>
<name>A0ABM1SBZ2_LIMPO</name>
<evidence type="ECO:0000313" key="16">
    <source>
        <dbReference type="RefSeq" id="XP_022241145.1"/>
    </source>
</evidence>
<protein>
    <submittedName>
        <fullName evidence="16 17">Zinc finger protein 260-like isoform X1</fullName>
    </submittedName>
</protein>
<reference evidence="16 17" key="1">
    <citation type="submission" date="2025-05" db="UniProtKB">
        <authorList>
            <consortium name="RefSeq"/>
        </authorList>
    </citation>
    <scope>IDENTIFICATION</scope>
    <source>
        <tissue evidence="16 17">Muscle</tissue>
    </source>
</reference>
<evidence type="ECO:0000256" key="5">
    <source>
        <dbReference type="ARBA" id="ARBA00022833"/>
    </source>
</evidence>
<dbReference type="GeneID" id="106459061"/>
<keyword evidence="5" id="KW-0862">Zinc</keyword>
<dbReference type="RefSeq" id="XP_022241146.1">
    <property type="nucleotide sequence ID" value="XM_022385438.1"/>
</dbReference>
<keyword evidence="8" id="KW-0804">Transcription</keyword>
<dbReference type="SMART" id="SM00355">
    <property type="entry name" value="ZnF_C2H2"/>
    <property type="match status" value="8"/>
</dbReference>
<dbReference type="SUPFAM" id="SSF57667">
    <property type="entry name" value="beta-beta-alpha zinc fingers"/>
    <property type="match status" value="4"/>
</dbReference>
<feature type="domain" description="C2H2-type" evidence="13">
    <location>
        <begin position="452"/>
        <end position="479"/>
    </location>
</feature>
<dbReference type="Proteomes" id="UP000694941">
    <property type="component" value="Unplaced"/>
</dbReference>
<keyword evidence="9" id="KW-0539">Nucleus</keyword>
<dbReference type="SMART" id="SM00692">
    <property type="entry name" value="DM3"/>
    <property type="match status" value="1"/>
</dbReference>
<keyword evidence="15" id="KW-1185">Reference proteome</keyword>
<evidence type="ECO:0000256" key="7">
    <source>
        <dbReference type="ARBA" id="ARBA00023125"/>
    </source>
</evidence>
<dbReference type="Pfam" id="PF05485">
    <property type="entry name" value="THAP"/>
    <property type="match status" value="1"/>
</dbReference>
<feature type="domain" description="THAP-type" evidence="14">
    <location>
        <begin position="1"/>
        <end position="101"/>
    </location>
</feature>
<evidence type="ECO:0000256" key="12">
    <source>
        <dbReference type="SAM" id="MobiDB-lite"/>
    </source>
</evidence>
<evidence type="ECO:0000256" key="8">
    <source>
        <dbReference type="ARBA" id="ARBA00023163"/>
    </source>
</evidence>
<feature type="domain" description="C2H2-type" evidence="13">
    <location>
        <begin position="480"/>
        <end position="507"/>
    </location>
</feature>
<evidence type="ECO:0000256" key="2">
    <source>
        <dbReference type="ARBA" id="ARBA00022723"/>
    </source>
</evidence>
<evidence type="ECO:0000256" key="10">
    <source>
        <dbReference type="PROSITE-ProRule" id="PRU00042"/>
    </source>
</evidence>
<proteinExistence type="predicted"/>
<evidence type="ECO:0000256" key="4">
    <source>
        <dbReference type="ARBA" id="ARBA00022771"/>
    </source>
</evidence>
<feature type="domain" description="C2H2-type" evidence="13">
    <location>
        <begin position="564"/>
        <end position="591"/>
    </location>
</feature>
<dbReference type="PROSITE" id="PS00028">
    <property type="entry name" value="ZINC_FINGER_C2H2_1"/>
    <property type="match status" value="8"/>
</dbReference>
<feature type="domain" description="C2H2-type" evidence="13">
    <location>
        <begin position="536"/>
        <end position="563"/>
    </location>
</feature>
<sequence>MAECKAYHCTNNKRNNKGLHFHQVPKPPSDPKKNREKMEITKKWLHNLGMGHRMKTFPFGRNSVVCEKHFTPDCFKVDLRAKFMGTKPRQYLVEGAVPTLFKHRPPPVGEDREEQLETRRNKKIYEGLEAEITMNVLKIKAEPSSDEEHSSLLDIELPNKKEIIETLPELTGEGNSLKEEFPQSIIEFEEVKIEKEEEYDETDKTEVAVSPEAVIMKKEKIEPTEDLQQLDCDSAVEFDVSSYTNRKASCGCEEDRETETSGNMCKSLYRFDVCRESNNQNEHLIKHERKLSEDILAYGSNSKESSWSRKTKGKFDVCQETAVYKNFEENQKTQSEHQINNYKASAKSCMYNTEFQTDETIQKEKMYSSCGVCGKIFATRYKLKQHQSSHNGMKPYTCSVCGKGFTARQNLKQHQWRHTGVKPYTCRVCSKDLTTKKNLKQHQWIHTGEKLYSCDICGKEFAQGSSLKRHQITHTGEKPFSCVVCGKTFGREKYLEEHEVIHTGEKPYSCDVCGKEFTRSSSLKIHQVSHSGKKPYSCSVCGKDFTRKFSLKRHEKIHNGKKLYCCNVCGKEFAQSSSVEKHQIMHSDKNMLCVKKSLEG</sequence>
<gene>
    <name evidence="16 17 18" type="primary">LOC106459061</name>
</gene>
<dbReference type="Gene3D" id="3.30.160.60">
    <property type="entry name" value="Classic Zinc Finger"/>
    <property type="match status" value="8"/>
</dbReference>
<dbReference type="Pfam" id="PF00096">
    <property type="entry name" value="zf-C2H2"/>
    <property type="match status" value="7"/>
</dbReference>
<evidence type="ECO:0000256" key="6">
    <source>
        <dbReference type="ARBA" id="ARBA00023015"/>
    </source>
</evidence>
<evidence type="ECO:0000256" key="3">
    <source>
        <dbReference type="ARBA" id="ARBA00022737"/>
    </source>
</evidence>
<evidence type="ECO:0000256" key="9">
    <source>
        <dbReference type="ARBA" id="ARBA00023242"/>
    </source>
</evidence>
<keyword evidence="2" id="KW-0479">Metal-binding</keyword>
<dbReference type="PANTHER" id="PTHR24394:SF48">
    <property type="entry name" value="ZINC FINGER PROTEIN 771"/>
    <property type="match status" value="1"/>
</dbReference>
<organism evidence="15 18">
    <name type="scientific">Limulus polyphemus</name>
    <name type="common">Atlantic horseshoe crab</name>
    <dbReference type="NCBI Taxonomy" id="6850"/>
    <lineage>
        <taxon>Eukaryota</taxon>
        <taxon>Metazoa</taxon>
        <taxon>Ecdysozoa</taxon>
        <taxon>Arthropoda</taxon>
        <taxon>Chelicerata</taxon>
        <taxon>Merostomata</taxon>
        <taxon>Xiphosura</taxon>
        <taxon>Limulidae</taxon>
        <taxon>Limulus</taxon>
    </lineage>
</organism>
<evidence type="ECO:0000256" key="11">
    <source>
        <dbReference type="PROSITE-ProRule" id="PRU00309"/>
    </source>
</evidence>
<feature type="domain" description="C2H2-type" evidence="13">
    <location>
        <begin position="396"/>
        <end position="423"/>
    </location>
</feature>
<comment type="subcellular location">
    <subcellularLocation>
        <location evidence="1">Nucleus</location>
    </subcellularLocation>
</comment>
<dbReference type="RefSeq" id="XP_022241145.1">
    <property type="nucleotide sequence ID" value="XM_022385437.1"/>
</dbReference>
<dbReference type="PROSITE" id="PS50157">
    <property type="entry name" value="ZINC_FINGER_C2H2_2"/>
    <property type="match status" value="8"/>
</dbReference>
<evidence type="ECO:0000313" key="17">
    <source>
        <dbReference type="RefSeq" id="XP_022241146.1"/>
    </source>
</evidence>
<dbReference type="InterPro" id="IPR006612">
    <property type="entry name" value="THAP_Znf"/>
</dbReference>
<accession>A0ABM1SBZ2</accession>
<feature type="domain" description="C2H2-type" evidence="13">
    <location>
        <begin position="508"/>
        <end position="535"/>
    </location>
</feature>
<evidence type="ECO:0000313" key="18">
    <source>
        <dbReference type="RefSeq" id="XP_022241147.1"/>
    </source>
</evidence>